<gene>
    <name evidence="2" type="ORF">QF205_04855</name>
</gene>
<dbReference type="RefSeq" id="WP_280941623.1">
    <property type="nucleotide sequence ID" value="NZ_JARYGX010000012.1"/>
</dbReference>
<dbReference type="InterPro" id="IPR018968">
    <property type="entry name" value="Phasin"/>
</dbReference>
<evidence type="ECO:0000313" key="3">
    <source>
        <dbReference type="Proteomes" id="UP001160550"/>
    </source>
</evidence>
<feature type="domain" description="Phasin" evidence="1">
    <location>
        <begin position="2"/>
        <end position="90"/>
    </location>
</feature>
<evidence type="ECO:0000259" key="1">
    <source>
        <dbReference type="Pfam" id="PF09361"/>
    </source>
</evidence>
<accession>A0ABT6MPB1</accession>
<dbReference type="EMBL" id="JARYGX010000012">
    <property type="protein sequence ID" value="MDH7452414.1"/>
    <property type="molecule type" value="Genomic_DNA"/>
</dbReference>
<sequence length="154" mass="16493">MALWKANFDLQTRLGRLLQDSGRDWLELGTRAAGEGAAEFDAEARRLLQAGDWQALAALPIETFWRQAEQRVGDGQAFAQVALQAQERFARELGTALQEWQRQMAEAWSSAGLDGSAAQDTAQAWRALLAGLEQSFAGMATGGGSGKGPGTRGG</sequence>
<dbReference type="Pfam" id="PF09361">
    <property type="entry name" value="Phasin_2"/>
    <property type="match status" value="1"/>
</dbReference>
<comment type="caution">
    <text evidence="2">The sequence shown here is derived from an EMBL/GenBank/DDBJ whole genome shotgun (WGS) entry which is preliminary data.</text>
</comment>
<reference evidence="2" key="1">
    <citation type="journal article" date="2007" name="Int. J. Syst. Evol. Microbiol.">
        <title>Luteimonas composti sp. nov., a moderately thermophilic bacterium isolated from food waste.</title>
        <authorList>
            <person name="Young C.C."/>
            <person name="Kampfer P."/>
            <person name="Chen W.M."/>
            <person name="Yen W.S."/>
            <person name="Arun A.B."/>
            <person name="Lai W.A."/>
            <person name="Shen F.T."/>
            <person name="Rekha P.D."/>
            <person name="Lin K.Y."/>
            <person name="Chou J.H."/>
        </authorList>
    </citation>
    <scope>NUCLEOTIDE SEQUENCE</scope>
    <source>
        <strain evidence="2">CC-YY355</strain>
    </source>
</reference>
<organism evidence="2 3">
    <name type="scientific">Luteimonas composti</name>
    <dbReference type="NCBI Taxonomy" id="398257"/>
    <lineage>
        <taxon>Bacteria</taxon>
        <taxon>Pseudomonadati</taxon>
        <taxon>Pseudomonadota</taxon>
        <taxon>Gammaproteobacteria</taxon>
        <taxon>Lysobacterales</taxon>
        <taxon>Lysobacteraceae</taxon>
        <taxon>Luteimonas</taxon>
    </lineage>
</organism>
<dbReference type="Proteomes" id="UP001160550">
    <property type="component" value="Unassembled WGS sequence"/>
</dbReference>
<protein>
    <submittedName>
        <fullName evidence="2">Phasin family protein</fullName>
    </submittedName>
</protein>
<evidence type="ECO:0000313" key="2">
    <source>
        <dbReference type="EMBL" id="MDH7452414.1"/>
    </source>
</evidence>
<reference evidence="2" key="2">
    <citation type="submission" date="2023-04" db="EMBL/GenBank/DDBJ databases">
        <authorList>
            <person name="Sun J.-Q."/>
        </authorList>
    </citation>
    <scope>NUCLEOTIDE SEQUENCE</scope>
    <source>
        <strain evidence="2">CC-YY355</strain>
    </source>
</reference>
<proteinExistence type="predicted"/>
<name>A0ABT6MPB1_9GAMM</name>
<keyword evidence="3" id="KW-1185">Reference proteome</keyword>